<comment type="caution">
    <text evidence="1">The sequence shown here is derived from an EMBL/GenBank/DDBJ whole genome shotgun (WGS) entry which is preliminary data.</text>
</comment>
<organism evidence="1 2">
    <name type="scientific">Adiantum capillus-veneris</name>
    <name type="common">Maidenhair fern</name>
    <dbReference type="NCBI Taxonomy" id="13818"/>
    <lineage>
        <taxon>Eukaryota</taxon>
        <taxon>Viridiplantae</taxon>
        <taxon>Streptophyta</taxon>
        <taxon>Embryophyta</taxon>
        <taxon>Tracheophyta</taxon>
        <taxon>Polypodiopsida</taxon>
        <taxon>Polypodiidae</taxon>
        <taxon>Polypodiales</taxon>
        <taxon>Pteridineae</taxon>
        <taxon>Pteridaceae</taxon>
        <taxon>Vittarioideae</taxon>
        <taxon>Adiantum</taxon>
    </lineage>
</organism>
<accession>A0A9D4V8G6</accession>
<proteinExistence type="predicted"/>
<evidence type="ECO:0000313" key="2">
    <source>
        <dbReference type="Proteomes" id="UP000886520"/>
    </source>
</evidence>
<reference evidence="1" key="1">
    <citation type="submission" date="2021-01" db="EMBL/GenBank/DDBJ databases">
        <title>Adiantum capillus-veneris genome.</title>
        <authorList>
            <person name="Fang Y."/>
            <person name="Liao Q."/>
        </authorList>
    </citation>
    <scope>NUCLEOTIDE SEQUENCE</scope>
    <source>
        <strain evidence="1">H3</strain>
        <tissue evidence="1">Leaf</tissue>
    </source>
</reference>
<dbReference type="AlphaFoldDB" id="A0A9D4V8G6"/>
<gene>
    <name evidence="1" type="ORF">GOP47_0004324</name>
</gene>
<evidence type="ECO:0000313" key="1">
    <source>
        <dbReference type="EMBL" id="KAI5081141.1"/>
    </source>
</evidence>
<sequence>MSGLDLAAMPNCLADAAHASNLATKDAIILKDAGQASLWLVADDHFAEEDAILTTFLFDLIDGEAVPFLPTCKHDVQEDAALEPVSTTLFTRVAHIVTRLR</sequence>
<dbReference type="EMBL" id="JABFUD020000004">
    <property type="protein sequence ID" value="KAI5081141.1"/>
    <property type="molecule type" value="Genomic_DNA"/>
</dbReference>
<protein>
    <submittedName>
        <fullName evidence="1">Uncharacterized protein</fullName>
    </submittedName>
</protein>
<dbReference type="Proteomes" id="UP000886520">
    <property type="component" value="Chromosome 4"/>
</dbReference>
<keyword evidence="2" id="KW-1185">Reference proteome</keyword>
<name>A0A9D4V8G6_ADICA</name>